<keyword evidence="4" id="KW-1133">Transmembrane helix</keyword>
<proteinExistence type="inferred from homology"/>
<dbReference type="GeneID" id="13013325"/>
<evidence type="ECO:0000256" key="4">
    <source>
        <dbReference type="SAM" id="Phobius"/>
    </source>
</evidence>
<dbReference type="GO" id="GO:0030246">
    <property type="term" value="F:carbohydrate binding"/>
    <property type="evidence" value="ECO:0007669"/>
    <property type="project" value="UniProtKB-ARBA"/>
</dbReference>
<dbReference type="STRING" id="1184251.TCELL_1006"/>
<keyword evidence="4" id="KW-0472">Membrane</keyword>
<dbReference type="Proteomes" id="UP000005270">
    <property type="component" value="Chromosome"/>
</dbReference>
<dbReference type="SUPFAM" id="SSF53822">
    <property type="entry name" value="Periplasmic binding protein-like I"/>
    <property type="match status" value="1"/>
</dbReference>
<gene>
    <name evidence="6" type="ordered locus">TCELL_1006</name>
</gene>
<keyword evidence="4" id="KW-0812">Transmembrane</keyword>
<dbReference type="AlphaFoldDB" id="I3TF91"/>
<name>I3TF91_THEC1</name>
<evidence type="ECO:0000313" key="7">
    <source>
        <dbReference type="Proteomes" id="UP000005270"/>
    </source>
</evidence>
<dbReference type="RefSeq" id="WP_014737679.1">
    <property type="nucleotide sequence ID" value="NC_017954.1"/>
</dbReference>
<accession>I3TF91</accession>
<feature type="transmembrane region" description="Helical" evidence="4">
    <location>
        <begin position="9"/>
        <end position="30"/>
    </location>
</feature>
<dbReference type="PANTHER" id="PTHR46847:SF1">
    <property type="entry name" value="D-ALLOSE-BINDING PERIPLASMIC PROTEIN-RELATED"/>
    <property type="match status" value="1"/>
</dbReference>
<evidence type="ECO:0000313" key="6">
    <source>
        <dbReference type="EMBL" id="AFK51429.1"/>
    </source>
</evidence>
<dbReference type="InterPro" id="IPR025997">
    <property type="entry name" value="SBP_2_dom"/>
</dbReference>
<keyword evidence="6" id="KW-0762">Sugar transport</keyword>
<protein>
    <submittedName>
        <fullName evidence="6">ABC-type sugar transport system, periplasmic component</fullName>
    </submittedName>
</protein>
<evidence type="ECO:0000256" key="1">
    <source>
        <dbReference type="ARBA" id="ARBA00004196"/>
    </source>
</evidence>
<dbReference type="Pfam" id="PF13407">
    <property type="entry name" value="Peripla_BP_4"/>
    <property type="match status" value="1"/>
</dbReference>
<dbReference type="KEGG" id="thg:TCELL_1006"/>
<comment type="similarity">
    <text evidence="2">Belongs to the bacterial solute-binding protein 2 family.</text>
</comment>
<evidence type="ECO:0000256" key="2">
    <source>
        <dbReference type="ARBA" id="ARBA00007639"/>
    </source>
</evidence>
<dbReference type="CDD" id="cd06323">
    <property type="entry name" value="PBP1_ribose_binding"/>
    <property type="match status" value="1"/>
</dbReference>
<keyword evidence="3" id="KW-0732">Signal</keyword>
<dbReference type="eggNOG" id="arCOG07728">
    <property type="taxonomic scope" value="Archaea"/>
</dbReference>
<dbReference type="InParanoid" id="I3TF91"/>
<organism evidence="6 7">
    <name type="scientific">Thermogladius calderae (strain DSM 22663 / VKM B-2946 / 1633)</name>
    <dbReference type="NCBI Taxonomy" id="1184251"/>
    <lineage>
        <taxon>Archaea</taxon>
        <taxon>Thermoproteota</taxon>
        <taxon>Thermoprotei</taxon>
        <taxon>Desulfurococcales</taxon>
        <taxon>Desulfurococcaceae</taxon>
        <taxon>Thermogladius</taxon>
    </lineage>
</organism>
<keyword evidence="7" id="KW-1185">Reference proteome</keyword>
<dbReference type="Gene3D" id="3.40.50.2300">
    <property type="match status" value="2"/>
</dbReference>
<comment type="subcellular location">
    <subcellularLocation>
        <location evidence="1">Cell envelope</location>
    </subcellularLocation>
</comment>
<reference evidence="6 7" key="1">
    <citation type="journal article" date="2012" name="J. Bacteriol.">
        <title>Complete genome sequence of the hyperthermophilic cellulolytic Crenarchaeon 'Thermogladius cellulolyticus' 1633.</title>
        <authorList>
            <person name="Mardanov A.V."/>
            <person name="Kochetkova T.V."/>
            <person name="Beletsky A.V."/>
            <person name="Bonch-Osmolovskaya E.A."/>
            <person name="Ravin N.V."/>
            <person name="Skryabin K.G."/>
        </authorList>
    </citation>
    <scope>NUCLEOTIDE SEQUENCE [LARGE SCALE GENOMIC DNA]</scope>
    <source>
        <strain evidence="7">DSM 22663 / VKM B-2946 / 1633</strain>
    </source>
</reference>
<evidence type="ECO:0000259" key="5">
    <source>
        <dbReference type="Pfam" id="PF13407"/>
    </source>
</evidence>
<dbReference type="HOGENOM" id="CLU_037628_3_2_2"/>
<sequence>MGKALSKTITYVIIAIVVIAVAGGLAYWYYSSQKPSGIKVGLFISNLGNPYFALLRDGAQAAVNELKNKGVSIEMVVYDAKDDPSLQSNQIETAVGQKFSALVVNPTDIQAIQPSLSKAKSAGIPVVTTDRDVADKTLRFVFIGTDNVKGAEQAANALIQALTESGKPTPWKVVILNGIPGTTAAIDRNKGFHNVLDPLVSQGKVVIVAEEVANFRRDEALSKMESILAAKKVDAVIAANDEMALGAIQAIKGAGLTPGKDIIVVGYDAIPDAVAAVKAGEMYATIAQSPFLQGYWGILAAYYRVTQNWNPPADWIPTPTVVVTKANADTFQQEVSTPKPLPGAP</sequence>
<feature type="domain" description="Periplasmic binding protein" evidence="5">
    <location>
        <begin position="40"/>
        <end position="303"/>
    </location>
</feature>
<keyword evidence="6" id="KW-0813">Transport</keyword>
<dbReference type="PANTHER" id="PTHR46847">
    <property type="entry name" value="D-ALLOSE-BINDING PERIPLASMIC PROTEIN-RELATED"/>
    <property type="match status" value="1"/>
</dbReference>
<dbReference type="EMBL" id="CP003531">
    <property type="protein sequence ID" value="AFK51429.1"/>
    <property type="molecule type" value="Genomic_DNA"/>
</dbReference>
<evidence type="ECO:0000256" key="3">
    <source>
        <dbReference type="ARBA" id="ARBA00022729"/>
    </source>
</evidence>
<dbReference type="InterPro" id="IPR028082">
    <property type="entry name" value="Peripla_BP_I"/>
</dbReference>